<reference evidence="1 2" key="1">
    <citation type="submission" date="2014-03" db="EMBL/GenBank/DDBJ databases">
        <title>Genomics of Bifidobacteria.</title>
        <authorList>
            <person name="Ventura M."/>
            <person name="Milani C."/>
            <person name="Lugli G.A."/>
        </authorList>
    </citation>
    <scope>NUCLEOTIDE SEQUENCE [LARGE SCALE GENOMIC DNA]</scope>
    <source>
        <strain evidence="1 2">LMG 14934</strain>
    </source>
</reference>
<proteinExistence type="predicted"/>
<protein>
    <submittedName>
        <fullName evidence="1">Uncharacterized protein</fullName>
    </submittedName>
</protein>
<dbReference type="AlphaFoldDB" id="A0A087CTF9"/>
<dbReference type="EMBL" id="JGZM01000006">
    <property type="protein sequence ID" value="KFI86559.1"/>
    <property type="molecule type" value="Genomic_DNA"/>
</dbReference>
<comment type="caution">
    <text evidence="1">The sequence shown here is derived from an EMBL/GenBank/DDBJ whole genome shotgun (WGS) entry which is preliminary data.</text>
</comment>
<name>A0A087CTF9_9BIFI</name>
<organism evidence="1 2">
    <name type="scientific">Bifidobacterium pullorum subsp. saeculare DSM 6531 = LMG 14934</name>
    <dbReference type="NCBI Taxonomy" id="1437611"/>
    <lineage>
        <taxon>Bacteria</taxon>
        <taxon>Bacillati</taxon>
        <taxon>Actinomycetota</taxon>
        <taxon>Actinomycetes</taxon>
        <taxon>Bifidobacteriales</taxon>
        <taxon>Bifidobacteriaceae</taxon>
        <taxon>Bifidobacterium</taxon>
    </lineage>
</organism>
<evidence type="ECO:0000313" key="2">
    <source>
        <dbReference type="Proteomes" id="UP000029040"/>
    </source>
</evidence>
<sequence>MPVYDIAKLSNAIEEARRLSRSGVDFISHNAEFCRELCKRIERL</sequence>
<accession>A0A087CTF9</accession>
<gene>
    <name evidence="1" type="ORF">BSAE_1672</name>
</gene>
<evidence type="ECO:0000313" key="1">
    <source>
        <dbReference type="EMBL" id="KFI86559.1"/>
    </source>
</evidence>
<dbReference type="Proteomes" id="UP000029040">
    <property type="component" value="Unassembled WGS sequence"/>
</dbReference>